<dbReference type="UniPathway" id="UPA00120">
    <property type="reaction ID" value="UER00203"/>
</dbReference>
<dbReference type="InterPro" id="IPR036979">
    <property type="entry name" value="CM_dom_sf"/>
</dbReference>
<dbReference type="FunFam" id="3.30.70.260:FF:000012">
    <property type="entry name" value="Prephenate dehydratase"/>
    <property type="match status" value="1"/>
</dbReference>
<evidence type="ECO:0000256" key="4">
    <source>
        <dbReference type="ARBA" id="ARBA00004741"/>
    </source>
</evidence>
<evidence type="ECO:0000256" key="19">
    <source>
        <dbReference type="PIRSR" id="PIRSR001500-2"/>
    </source>
</evidence>
<keyword evidence="14" id="KW-0456">Lyase</keyword>
<keyword evidence="24" id="KW-1185">Reference proteome</keyword>
<evidence type="ECO:0000313" key="24">
    <source>
        <dbReference type="Proteomes" id="UP000262004"/>
    </source>
</evidence>
<dbReference type="Gene3D" id="3.30.70.260">
    <property type="match status" value="1"/>
</dbReference>
<dbReference type="AlphaFoldDB" id="A0A2Z6E0U0"/>
<dbReference type="NCBIfam" id="TIGR01807">
    <property type="entry name" value="CM_P2"/>
    <property type="match status" value="1"/>
</dbReference>
<proteinExistence type="predicted"/>
<dbReference type="SUPFAM" id="SSF48600">
    <property type="entry name" value="Chorismate mutase II"/>
    <property type="match status" value="1"/>
</dbReference>
<dbReference type="CDD" id="cd13630">
    <property type="entry name" value="PBP2_PDT_1"/>
    <property type="match status" value="1"/>
</dbReference>
<feature type="domain" description="Prephenate dehydratase" evidence="21">
    <location>
        <begin position="100"/>
        <end position="275"/>
    </location>
</feature>
<dbReference type="InterPro" id="IPR008242">
    <property type="entry name" value="Chor_mutase/pphenate_deHydtase"/>
</dbReference>
<dbReference type="GO" id="GO:0046417">
    <property type="term" value="P:chorismate metabolic process"/>
    <property type="evidence" value="ECO:0007669"/>
    <property type="project" value="InterPro"/>
</dbReference>
<dbReference type="PANTHER" id="PTHR21022">
    <property type="entry name" value="PREPHENATE DEHYDRATASE P PROTEIN"/>
    <property type="match status" value="1"/>
</dbReference>
<evidence type="ECO:0000256" key="9">
    <source>
        <dbReference type="ARBA" id="ARBA00022490"/>
    </source>
</evidence>
<evidence type="ECO:0000259" key="22">
    <source>
        <dbReference type="PROSITE" id="PS51671"/>
    </source>
</evidence>
<comment type="function">
    <text evidence="2">Catalyzes the Claisen rearrangement of chorismate to prephenate and the decarboxylation/dehydration of prephenate to phenylpyruvate.</text>
</comment>
<evidence type="ECO:0000256" key="15">
    <source>
        <dbReference type="ARBA" id="ARBA00023268"/>
    </source>
</evidence>
<evidence type="ECO:0000256" key="5">
    <source>
        <dbReference type="ARBA" id="ARBA00004817"/>
    </source>
</evidence>
<organism evidence="23 24">
    <name type="scientific">Hydrogenophilus thermoluteolus</name>
    <name type="common">Pseudomonas hydrogenothermophila</name>
    <dbReference type="NCBI Taxonomy" id="297"/>
    <lineage>
        <taxon>Bacteria</taxon>
        <taxon>Pseudomonadati</taxon>
        <taxon>Pseudomonadota</taxon>
        <taxon>Hydrogenophilia</taxon>
        <taxon>Hydrogenophilales</taxon>
        <taxon>Hydrogenophilaceae</taxon>
        <taxon>Hydrogenophilus</taxon>
    </lineage>
</organism>
<keyword evidence="12" id="KW-0584">Phenylalanine biosynthesis</keyword>
<evidence type="ECO:0000313" key="23">
    <source>
        <dbReference type="EMBL" id="BBD78092.1"/>
    </source>
</evidence>
<dbReference type="Gene3D" id="1.20.59.10">
    <property type="entry name" value="Chorismate mutase"/>
    <property type="match status" value="1"/>
</dbReference>
<evidence type="ECO:0000259" key="20">
    <source>
        <dbReference type="PROSITE" id="PS51168"/>
    </source>
</evidence>
<dbReference type="Pfam" id="PF01842">
    <property type="entry name" value="ACT"/>
    <property type="match status" value="1"/>
</dbReference>
<dbReference type="InterPro" id="IPR036263">
    <property type="entry name" value="Chorismate_II_sf"/>
</dbReference>
<dbReference type="OrthoDB" id="9802281at2"/>
<evidence type="ECO:0000256" key="7">
    <source>
        <dbReference type="ARBA" id="ARBA00013147"/>
    </source>
</evidence>
<dbReference type="CDD" id="cd04905">
    <property type="entry name" value="ACT_CM-PDT"/>
    <property type="match status" value="1"/>
</dbReference>
<dbReference type="RefSeq" id="WP_119335755.1">
    <property type="nucleotide sequence ID" value="NZ_AP018558.1"/>
</dbReference>
<keyword evidence="13" id="KW-0413">Isomerase</keyword>
<dbReference type="UniPathway" id="UPA00121">
    <property type="reaction ID" value="UER00345"/>
</dbReference>
<dbReference type="FunFam" id="3.40.190.10:FF:000034">
    <property type="entry name" value="Chorismate mutase/prephenate dehydratase"/>
    <property type="match status" value="1"/>
</dbReference>
<comment type="catalytic activity">
    <reaction evidence="1">
        <text>chorismate = prephenate</text>
        <dbReference type="Rhea" id="RHEA:13897"/>
        <dbReference type="ChEBI" id="CHEBI:29748"/>
        <dbReference type="ChEBI" id="CHEBI:29934"/>
        <dbReference type="EC" id="5.4.99.5"/>
    </reaction>
</comment>
<dbReference type="Pfam" id="PF01817">
    <property type="entry name" value="CM_2"/>
    <property type="match status" value="1"/>
</dbReference>
<reference evidence="23 24" key="1">
    <citation type="submission" date="2018-04" db="EMBL/GenBank/DDBJ databases">
        <title>Complete genome sequence of Hydrogenophilus thermoluteolus TH-1.</title>
        <authorList>
            <person name="Arai H."/>
        </authorList>
    </citation>
    <scope>NUCLEOTIDE SEQUENCE [LARGE SCALE GENOMIC DNA]</scope>
    <source>
        <strain evidence="23 24">TH-1</strain>
    </source>
</reference>
<dbReference type="InterPro" id="IPR010957">
    <property type="entry name" value="G/b/e-P-prot_chorismate_mutase"/>
</dbReference>
<dbReference type="SUPFAM" id="SSF53850">
    <property type="entry name" value="Periplasmic binding protein-like II"/>
    <property type="match status" value="1"/>
</dbReference>
<dbReference type="EC" id="4.2.1.51" evidence="7"/>
<dbReference type="SMART" id="SM00830">
    <property type="entry name" value="CM_2"/>
    <property type="match status" value="1"/>
</dbReference>
<evidence type="ECO:0000256" key="8">
    <source>
        <dbReference type="ARBA" id="ARBA00014401"/>
    </source>
</evidence>
<dbReference type="PIRSF" id="PIRSF001500">
    <property type="entry name" value="Chor_mut_pdt_Ppr"/>
    <property type="match status" value="1"/>
</dbReference>
<evidence type="ECO:0000259" key="21">
    <source>
        <dbReference type="PROSITE" id="PS51171"/>
    </source>
</evidence>
<dbReference type="PROSITE" id="PS51671">
    <property type="entry name" value="ACT"/>
    <property type="match status" value="1"/>
</dbReference>
<dbReference type="SUPFAM" id="SSF55021">
    <property type="entry name" value="ACT-like"/>
    <property type="match status" value="1"/>
</dbReference>
<evidence type="ECO:0000256" key="10">
    <source>
        <dbReference type="ARBA" id="ARBA00022605"/>
    </source>
</evidence>
<accession>A0A2Z6E0U0</accession>
<keyword evidence="15" id="KW-0511">Multifunctional enzyme</keyword>
<comment type="catalytic activity">
    <reaction evidence="18">
        <text>prephenate + H(+) = 3-phenylpyruvate + CO2 + H2O</text>
        <dbReference type="Rhea" id="RHEA:21648"/>
        <dbReference type="ChEBI" id="CHEBI:15377"/>
        <dbReference type="ChEBI" id="CHEBI:15378"/>
        <dbReference type="ChEBI" id="CHEBI:16526"/>
        <dbReference type="ChEBI" id="CHEBI:18005"/>
        <dbReference type="ChEBI" id="CHEBI:29934"/>
        <dbReference type="EC" id="4.2.1.51"/>
    </reaction>
</comment>
<gene>
    <name evidence="23" type="ORF">HPTL_1836</name>
</gene>
<dbReference type="EMBL" id="AP018558">
    <property type="protein sequence ID" value="BBD78092.1"/>
    <property type="molecule type" value="Genomic_DNA"/>
</dbReference>
<evidence type="ECO:0000256" key="1">
    <source>
        <dbReference type="ARBA" id="ARBA00000824"/>
    </source>
</evidence>
<dbReference type="PANTHER" id="PTHR21022:SF19">
    <property type="entry name" value="PREPHENATE DEHYDRATASE-RELATED"/>
    <property type="match status" value="1"/>
</dbReference>
<dbReference type="PROSITE" id="PS51168">
    <property type="entry name" value="CHORISMATE_MUT_2"/>
    <property type="match status" value="1"/>
</dbReference>
<keyword evidence="11" id="KW-0057">Aromatic amino acid biosynthesis</keyword>
<dbReference type="InterPro" id="IPR002912">
    <property type="entry name" value="ACT_dom"/>
</dbReference>
<evidence type="ECO:0000256" key="16">
    <source>
        <dbReference type="ARBA" id="ARBA00031175"/>
    </source>
</evidence>
<evidence type="ECO:0000256" key="6">
    <source>
        <dbReference type="ARBA" id="ARBA00012404"/>
    </source>
</evidence>
<dbReference type="PROSITE" id="PS00857">
    <property type="entry name" value="PREPHENATE_DEHYDR_1"/>
    <property type="match status" value="1"/>
</dbReference>
<evidence type="ECO:0000256" key="14">
    <source>
        <dbReference type="ARBA" id="ARBA00023239"/>
    </source>
</evidence>
<comment type="subcellular location">
    <subcellularLocation>
        <location evidence="3">Cytoplasm</location>
    </subcellularLocation>
</comment>
<evidence type="ECO:0000256" key="12">
    <source>
        <dbReference type="ARBA" id="ARBA00023222"/>
    </source>
</evidence>
<keyword evidence="9" id="KW-0963">Cytoplasm</keyword>
<evidence type="ECO:0000256" key="11">
    <source>
        <dbReference type="ARBA" id="ARBA00023141"/>
    </source>
</evidence>
<feature type="domain" description="ACT" evidence="22">
    <location>
        <begin position="287"/>
        <end position="364"/>
    </location>
</feature>
<feature type="site" description="Essential for prephenate dehydratase activity" evidence="19">
    <location>
        <position position="268"/>
    </location>
</feature>
<dbReference type="GO" id="GO:0009094">
    <property type="term" value="P:L-phenylalanine biosynthetic process"/>
    <property type="evidence" value="ECO:0007669"/>
    <property type="project" value="UniProtKB-UniPathway"/>
</dbReference>
<dbReference type="GO" id="GO:0005737">
    <property type="term" value="C:cytoplasm"/>
    <property type="evidence" value="ECO:0007669"/>
    <property type="project" value="UniProtKB-SubCell"/>
</dbReference>
<name>A0A2Z6E0U0_HYDTE</name>
<evidence type="ECO:0000256" key="3">
    <source>
        <dbReference type="ARBA" id="ARBA00004496"/>
    </source>
</evidence>
<evidence type="ECO:0000256" key="2">
    <source>
        <dbReference type="ARBA" id="ARBA00002364"/>
    </source>
</evidence>
<dbReference type="InterPro" id="IPR018528">
    <property type="entry name" value="Preph_deHydtase_CS"/>
</dbReference>
<dbReference type="Gene3D" id="3.40.190.10">
    <property type="entry name" value="Periplasmic binding protein-like II"/>
    <property type="match status" value="2"/>
</dbReference>
<dbReference type="GO" id="GO:0004106">
    <property type="term" value="F:chorismate mutase activity"/>
    <property type="evidence" value="ECO:0007669"/>
    <property type="project" value="UniProtKB-EC"/>
</dbReference>
<dbReference type="Pfam" id="PF00800">
    <property type="entry name" value="PDT"/>
    <property type="match status" value="1"/>
</dbReference>
<evidence type="ECO:0000256" key="17">
    <source>
        <dbReference type="ARBA" id="ARBA00031520"/>
    </source>
</evidence>
<dbReference type="KEGG" id="htl:HPTL_1836"/>
<dbReference type="Proteomes" id="UP000262004">
    <property type="component" value="Chromosome"/>
</dbReference>
<dbReference type="PROSITE" id="PS51171">
    <property type="entry name" value="PREPHENATE_DEHYDR_3"/>
    <property type="match status" value="1"/>
</dbReference>
<comment type="pathway">
    <text evidence="4">Amino-acid biosynthesis; L-phenylalanine biosynthesis; phenylpyruvate from prephenate: step 1/1.</text>
</comment>
<dbReference type="NCBIfam" id="NF008865">
    <property type="entry name" value="PRK11898.1"/>
    <property type="match status" value="1"/>
</dbReference>
<dbReference type="InterPro" id="IPR001086">
    <property type="entry name" value="Preph_deHydtase"/>
</dbReference>
<dbReference type="EC" id="5.4.99.5" evidence="6"/>
<evidence type="ECO:0000256" key="18">
    <source>
        <dbReference type="ARBA" id="ARBA00047848"/>
    </source>
</evidence>
<keyword evidence="10" id="KW-0028">Amino-acid biosynthesis</keyword>
<evidence type="ECO:0000256" key="13">
    <source>
        <dbReference type="ARBA" id="ARBA00023235"/>
    </source>
</evidence>
<dbReference type="InterPro" id="IPR045865">
    <property type="entry name" value="ACT-like_dom_sf"/>
</dbReference>
<comment type="pathway">
    <text evidence="5">Metabolic intermediate biosynthesis; prephenate biosynthesis; prephenate from chorismate: step 1/1.</text>
</comment>
<dbReference type="GO" id="GO:0004664">
    <property type="term" value="F:prephenate dehydratase activity"/>
    <property type="evidence" value="ECO:0007669"/>
    <property type="project" value="UniProtKB-EC"/>
</dbReference>
<feature type="domain" description="Chorismate mutase" evidence="20">
    <location>
        <begin position="12"/>
        <end position="100"/>
    </location>
</feature>
<protein>
    <recommendedName>
        <fullName evidence="8">Bifunctional chorismate mutase/prephenate dehydratase</fullName>
        <ecNumber evidence="7">4.2.1.51</ecNumber>
        <ecNumber evidence="6">5.4.99.5</ecNumber>
    </recommendedName>
    <alternativeName>
        <fullName evidence="17">Chorismate mutase-prephenate dehydratase</fullName>
    </alternativeName>
    <alternativeName>
        <fullName evidence="16">p-protein</fullName>
    </alternativeName>
</protein>
<sequence>MEASEKATEDPAWRERELIAVRQRIDAIDAEILRLLSERGECARRIGALKGEGVIYRPEREADVLRRLIAANPGPLPNEAVRVIFREVMSACLALEQPLQVGFLGPWGTFSEMAARKHFGSAPHFHPMTTIDEVFREVEAGNLDYGVVPIENSAEGAVGVTHDLLLLHPLKICGEALLRVHQHLMGQVPSLRAVKRVYSHAQSLAQCHEWLNLHLPDAARIPVGSNAEAARMAAEDPDGAAIAGAAAAERYGLPILAHNIEDDPNNTTRFLVIAKHDAGPSGKDKTSLVCSAPNRPGAMHRLLEPLAKHGVSMTKLQSRPAKGGLWEYVFFIDIEGHQSDPEVAQALAELEERAAFVKRLGSYPAAIA</sequence>
<dbReference type="InterPro" id="IPR002701">
    <property type="entry name" value="CM_II_prokaryot"/>
</dbReference>
<dbReference type="FunFam" id="3.40.190.10:FF:000029">
    <property type="entry name" value="Chorismate mutase/Prephenate dehydratase"/>
    <property type="match status" value="1"/>
</dbReference>